<dbReference type="PANTHER" id="PTHR34384">
    <property type="entry name" value="L-2,3-DIAMINOPROPANOATE--CITRATE LIGASE"/>
    <property type="match status" value="1"/>
</dbReference>
<dbReference type="RefSeq" id="WP_106194110.1">
    <property type="nucleotide sequence ID" value="NZ_PVTF01000015.1"/>
</dbReference>
<evidence type="ECO:0000256" key="2">
    <source>
        <dbReference type="ARBA" id="ARBA00007832"/>
    </source>
</evidence>
<evidence type="ECO:0000256" key="1">
    <source>
        <dbReference type="ARBA" id="ARBA00004924"/>
    </source>
</evidence>
<dbReference type="InterPro" id="IPR022770">
    <property type="entry name" value="IucA/IucC-like_C"/>
</dbReference>
<sequence>MSRVPMRWSTASTALLAKLVGELAFESLLAPEPDGDGYRLDLPAARYAFAAARGAFGGWAVDPASLRRLPVGPHGFGADRPADDVQLFLAEVGPVLGVAPTTLANYLVEITATLAADVALAASARPVAELAKLDHGELEGHLTGHPRLVANKGRIGFSAADVAAYAPESRRPLRLPWLAVHRGLGEFRAVPSLSEHGLREAELGPETVAAFTAVLRERGLDPDAYVWMPAHPWQLDNVVRTMWAPEVAAERIVPLGEAPDEYLPTQSIRTLSNTDRADRCQVKLPLRILNTTVWRGVLPEIALAAPVVTQWLKGVWASDELLARWGTELLGEIASVAVEHPRMSAIDGSPYRLRETLACVWREPVEPRLAAGERVWPLAAVLHVDSSGHALVAELVARSGVDQGEWVSALLKALLRPLLHLLFHYGITVNPHGQNIMVVEGADGLPARIAVKDLIDDVSLSLAPVPERGPEPDEHDPVLPRRTWPALRAYLVNAFLVGVGQPLDLLLPRARLWDRVRGEVESYRRRFPRHADRIDAADLLGPSFPHYPLNGDRLLVTGYAEQANHRSVRPKGEVPNPLASATAITPPDGW</sequence>
<dbReference type="Gene3D" id="1.10.510.40">
    <property type="match status" value="1"/>
</dbReference>
<dbReference type="Proteomes" id="UP000239494">
    <property type="component" value="Unassembled WGS sequence"/>
</dbReference>
<evidence type="ECO:0000259" key="5">
    <source>
        <dbReference type="Pfam" id="PF06276"/>
    </source>
</evidence>
<dbReference type="PANTHER" id="PTHR34384:SF6">
    <property type="entry name" value="STAPHYLOFERRIN B SYNTHASE"/>
    <property type="match status" value="1"/>
</dbReference>
<dbReference type="AlphaFoldDB" id="A0A2T0SMZ9"/>
<dbReference type="Pfam" id="PF04183">
    <property type="entry name" value="IucA_IucC"/>
    <property type="match status" value="1"/>
</dbReference>
<proteinExistence type="inferred from homology"/>
<accession>A0A2T0SMZ9</accession>
<dbReference type="Gene3D" id="6.10.250.3370">
    <property type="match status" value="1"/>
</dbReference>
<evidence type="ECO:0000313" key="6">
    <source>
        <dbReference type="EMBL" id="PRY34753.1"/>
    </source>
</evidence>
<dbReference type="EMBL" id="PVTF01000015">
    <property type="protein sequence ID" value="PRY34753.1"/>
    <property type="molecule type" value="Genomic_DNA"/>
</dbReference>
<dbReference type="GO" id="GO:0016881">
    <property type="term" value="F:acid-amino acid ligase activity"/>
    <property type="evidence" value="ECO:0007669"/>
    <property type="project" value="UniProtKB-ARBA"/>
</dbReference>
<keyword evidence="7" id="KW-1185">Reference proteome</keyword>
<name>A0A2T0SMZ9_9PSEU</name>
<organism evidence="6 7">
    <name type="scientific">Umezawaea tangerina</name>
    <dbReference type="NCBI Taxonomy" id="84725"/>
    <lineage>
        <taxon>Bacteria</taxon>
        <taxon>Bacillati</taxon>
        <taxon>Actinomycetota</taxon>
        <taxon>Actinomycetes</taxon>
        <taxon>Pseudonocardiales</taxon>
        <taxon>Pseudonocardiaceae</taxon>
        <taxon>Umezawaea</taxon>
    </lineage>
</organism>
<feature type="domain" description="Aerobactin siderophore biosynthesis IucA/IucC N-terminal" evidence="4">
    <location>
        <begin position="137"/>
        <end position="383"/>
    </location>
</feature>
<comment type="similarity">
    <text evidence="2">Belongs to the IucA/IucC family.</text>
</comment>
<dbReference type="Pfam" id="PF06276">
    <property type="entry name" value="FhuF"/>
    <property type="match status" value="1"/>
</dbReference>
<dbReference type="GO" id="GO:0019290">
    <property type="term" value="P:siderophore biosynthetic process"/>
    <property type="evidence" value="ECO:0007669"/>
    <property type="project" value="InterPro"/>
</dbReference>
<feature type="domain" description="Aerobactin siderophore biosynthesis IucA/IucC-like C-terminal" evidence="5">
    <location>
        <begin position="405"/>
        <end position="550"/>
    </location>
</feature>
<comment type="caution">
    <text evidence="6">The sequence shown here is derived from an EMBL/GenBank/DDBJ whole genome shotgun (WGS) entry which is preliminary data.</text>
</comment>
<feature type="region of interest" description="Disordered" evidence="3">
    <location>
        <begin position="566"/>
        <end position="590"/>
    </location>
</feature>
<dbReference type="InterPro" id="IPR037455">
    <property type="entry name" value="LucA/IucC-like"/>
</dbReference>
<protein>
    <submittedName>
        <fullName evidence="6">Siderophore synthetase component</fullName>
    </submittedName>
</protein>
<comment type="pathway">
    <text evidence="1">Siderophore biosynthesis.</text>
</comment>
<dbReference type="OrthoDB" id="495728at2"/>
<reference evidence="6 7" key="1">
    <citation type="submission" date="2018-03" db="EMBL/GenBank/DDBJ databases">
        <title>Genomic Encyclopedia of Archaeal and Bacterial Type Strains, Phase II (KMG-II): from individual species to whole genera.</title>
        <authorList>
            <person name="Goeker M."/>
        </authorList>
    </citation>
    <scope>NUCLEOTIDE SEQUENCE [LARGE SCALE GENOMIC DNA]</scope>
    <source>
        <strain evidence="6 7">DSM 44720</strain>
    </source>
</reference>
<dbReference type="Gene3D" id="3.30.310.280">
    <property type="match status" value="1"/>
</dbReference>
<gene>
    <name evidence="6" type="ORF">CLV43_11529</name>
</gene>
<evidence type="ECO:0000256" key="3">
    <source>
        <dbReference type="SAM" id="MobiDB-lite"/>
    </source>
</evidence>
<evidence type="ECO:0000313" key="7">
    <source>
        <dbReference type="Proteomes" id="UP000239494"/>
    </source>
</evidence>
<dbReference type="InterPro" id="IPR007310">
    <property type="entry name" value="Aerobactin_biosyn_IucA/IucC_N"/>
</dbReference>
<evidence type="ECO:0000259" key="4">
    <source>
        <dbReference type="Pfam" id="PF04183"/>
    </source>
</evidence>